<dbReference type="EMBL" id="UOFC01000117">
    <property type="protein sequence ID" value="VAW46867.1"/>
    <property type="molecule type" value="Genomic_DNA"/>
</dbReference>
<feature type="non-terminal residue" evidence="2">
    <location>
        <position position="706"/>
    </location>
</feature>
<name>A0A3B0W848_9ZZZZ</name>
<protein>
    <submittedName>
        <fullName evidence="2">Uncharacterized protein</fullName>
    </submittedName>
</protein>
<organism evidence="2">
    <name type="scientific">hydrothermal vent metagenome</name>
    <dbReference type="NCBI Taxonomy" id="652676"/>
    <lineage>
        <taxon>unclassified sequences</taxon>
        <taxon>metagenomes</taxon>
        <taxon>ecological metagenomes</taxon>
    </lineage>
</organism>
<sequence>HMYEDWNFWLQVIQQGSLQYIPIISALYRMNESGIGQPNTNLNFQHEWFLFLKYTQEYLSTEQLNHLVFSAKALSECQILLDECQRKNDAITLAEARFEKQLQQYQVDFEALNIKLNSQKKNYQRLQDKRALLEKTLNEQANKLEALEVQNQMLTDKILLINQNRCVKLSAWFKKKKAFTLGETMQVLQLNYIKAFFTYLLKGQFKKVFQKVLRKLRMRSLKPATRPENLNALTENGIDILATKHTHYIAELIKASLIKVGKKNVRILSPDSTVFSENMHFVICPQMFSKLPGLYISFQMEQSVSSRWFTKEYFNILENSYAIMDYSQENIRFLQEQGNLSYKQIFWTPISNISQYRPQSESDIQPTYDVVFYGDVNNPRRQKFIKQLKRQFSVLIVSEVFGEALYQTLQQGRVVVNIHYYEKALLETTRIYECLSLNLTVISETSSDIKAHQNLMPYVTFTPINDIQAMCDAIQHEISQPAKAPQLPEDNENFHYFFTRMLNAVNMLGTQGFSKIPQYLTTKELQQRIVLTLPETCKRHLYIKKIQPNSTFFSGLRHFDGWIGAAMSFKYLSQRALTKQVPYLEICEDDVFFEKKFEQQYDIVKRFLFEELGDKKWDIFCGLIADLNDNTTVQNVFEYQGIQFIELDKMTSMVFNIYNTKALNSLANWDASNRCVDTNTIDRYLESESLRVIVTLPYLVGHLSEH</sequence>
<proteinExistence type="predicted"/>
<feature type="non-terminal residue" evidence="2">
    <location>
        <position position="1"/>
    </location>
</feature>
<feature type="coiled-coil region" evidence="1">
    <location>
        <begin position="95"/>
        <end position="164"/>
    </location>
</feature>
<dbReference type="AlphaFoldDB" id="A0A3B0W848"/>
<keyword evidence="1" id="KW-0175">Coiled coil</keyword>
<evidence type="ECO:0000256" key="1">
    <source>
        <dbReference type="SAM" id="Coils"/>
    </source>
</evidence>
<accession>A0A3B0W848</accession>
<reference evidence="2" key="1">
    <citation type="submission" date="2018-06" db="EMBL/GenBank/DDBJ databases">
        <authorList>
            <person name="Zhirakovskaya E."/>
        </authorList>
    </citation>
    <scope>NUCLEOTIDE SEQUENCE</scope>
</reference>
<gene>
    <name evidence="2" type="ORF">MNBD_GAMMA03-425</name>
</gene>
<evidence type="ECO:0000313" key="2">
    <source>
        <dbReference type="EMBL" id="VAW46867.1"/>
    </source>
</evidence>